<proteinExistence type="predicted"/>
<evidence type="ECO:0000313" key="1">
    <source>
        <dbReference type="EMBL" id="CEG05569.1"/>
    </source>
</evidence>
<dbReference type="AlphaFoldDB" id="A0A090MEP4"/>
<dbReference type="EMBL" id="CBMI010004508">
    <property type="protein sequence ID" value="CEG05569.1"/>
    <property type="molecule type" value="Genomic_DNA"/>
</dbReference>
<sequence>MRVLVLLTGENDGLSSSITFDSIDDQVERVTFRGMPGTRTTLEVATDFIMSLEKREVAAFGPQPDPVSSTARDSSDVYARADTHMYDYEERVAMSLGWRYGAIVGPSSKWVSAARYPKWTGSGARADNRLSIRENIFWWNHMRDCTCFKSQYTKDEIV</sequence>
<name>A0A090MEP4_9HYPO</name>
<comment type="caution">
    <text evidence="1">The sequence shown here is derived from an EMBL/GenBank/DDBJ whole genome shotgun (WGS) entry which is preliminary data.</text>
</comment>
<gene>
    <name evidence="1" type="ORF">BN850_0123330</name>
</gene>
<reference evidence="1" key="1">
    <citation type="submission" date="2013-05" db="EMBL/GenBank/DDBJ databases">
        <title>Draft genome sequences of six wheat associated Fusarium spp. isolates.</title>
        <authorList>
            <person name="Moolhuijzen P.M."/>
            <person name="Manners J.M."/>
            <person name="Wilcox S."/>
            <person name="Bellgard M.I."/>
            <person name="Gardiner D.M."/>
        </authorList>
    </citation>
    <scope>NUCLEOTIDE SEQUENCE</scope>
    <source>
        <strain evidence="1">CS3069</strain>
    </source>
</reference>
<accession>A0A090MEP4</accession>
<protein>
    <submittedName>
        <fullName evidence="1">WGS project CBMI000000000 data, contig CS3069_c004511</fullName>
    </submittedName>
</protein>
<organism evidence="1">
    <name type="scientific">Fusarium clavum</name>
    <dbReference type="NCBI Taxonomy" id="2594811"/>
    <lineage>
        <taxon>Eukaryota</taxon>
        <taxon>Fungi</taxon>
        <taxon>Dikarya</taxon>
        <taxon>Ascomycota</taxon>
        <taxon>Pezizomycotina</taxon>
        <taxon>Sordariomycetes</taxon>
        <taxon>Hypocreomycetidae</taxon>
        <taxon>Hypocreales</taxon>
        <taxon>Nectriaceae</taxon>
        <taxon>Fusarium</taxon>
        <taxon>Fusarium incarnatum-equiseti species complex</taxon>
    </lineage>
</organism>